<keyword evidence="3" id="KW-1185">Reference proteome</keyword>
<dbReference type="Gene3D" id="2.60.120.790">
    <property type="match status" value="1"/>
</dbReference>
<evidence type="ECO:0000313" key="3">
    <source>
        <dbReference type="Proteomes" id="UP001380290"/>
    </source>
</evidence>
<reference evidence="2 3" key="1">
    <citation type="submission" date="2024-02" db="EMBL/GenBank/DDBJ databases">
        <title>Identification of pathogenicity and growth-promoting function of Pseudomonas putida variant.</title>
        <authorList>
            <person name="Sun J."/>
        </authorList>
    </citation>
    <scope>NUCLEOTIDE SEQUENCE [LARGE SCALE GENOMIC DNA]</scope>
    <source>
        <strain evidence="2 3">A03</strain>
    </source>
</reference>
<dbReference type="Proteomes" id="UP001380290">
    <property type="component" value="Unassembled WGS sequence"/>
</dbReference>
<proteinExistence type="predicted"/>
<evidence type="ECO:0000259" key="1">
    <source>
        <dbReference type="Pfam" id="PF18539"/>
    </source>
</evidence>
<gene>
    <name evidence="2" type="ORF">V7S98_21085</name>
</gene>
<dbReference type="RefSeq" id="WP_339600475.1">
    <property type="nucleotide sequence ID" value="NZ_JBBHLC010000100.1"/>
</dbReference>
<feature type="domain" description="DUF5625" evidence="1">
    <location>
        <begin position="37"/>
        <end position="167"/>
    </location>
</feature>
<sequence>MKMISTSPQYTNLVSRLLIVLACLSLAACSKHVVIWKPIDASRKDQIAGAQFSVKHTGDYRFAFMFLKAETLNDIRLQRKIWGDVDNEGVPIHVNIRIHRNKILVHNQNIRSVATAWGMTYLHEERMLNTAVRLIRIIELVPGDYTVEIRTLDDAEQFKDIETYISFMRYNPKH</sequence>
<name>A0ABU8QYG1_9PSED</name>
<evidence type="ECO:0000313" key="2">
    <source>
        <dbReference type="EMBL" id="MEJ5865717.1"/>
    </source>
</evidence>
<comment type="caution">
    <text evidence="2">The sequence shown here is derived from an EMBL/GenBank/DDBJ whole genome shotgun (WGS) entry which is preliminary data.</text>
</comment>
<accession>A0ABU8QYG1</accession>
<organism evidence="2 3">
    <name type="scientific">Pseudomonas farsensis</name>
    <dbReference type="NCBI Taxonomy" id="2745492"/>
    <lineage>
        <taxon>Bacteria</taxon>
        <taxon>Pseudomonadati</taxon>
        <taxon>Pseudomonadota</taxon>
        <taxon>Gammaproteobacteria</taxon>
        <taxon>Pseudomonadales</taxon>
        <taxon>Pseudomonadaceae</taxon>
        <taxon>Pseudomonas</taxon>
    </lineage>
</organism>
<dbReference type="EMBL" id="JBBHLC010000100">
    <property type="protein sequence ID" value="MEJ5865717.1"/>
    <property type="molecule type" value="Genomic_DNA"/>
</dbReference>
<dbReference type="Pfam" id="PF18539">
    <property type="entry name" value="DUF5625"/>
    <property type="match status" value="1"/>
</dbReference>
<dbReference type="InterPro" id="IPR041008">
    <property type="entry name" value="DUF5625"/>
</dbReference>
<protein>
    <submittedName>
        <fullName evidence="2">DUF5625 family protein</fullName>
    </submittedName>
</protein>
<dbReference type="PROSITE" id="PS51257">
    <property type="entry name" value="PROKAR_LIPOPROTEIN"/>
    <property type="match status" value="1"/>
</dbReference>